<keyword evidence="3 4" id="KW-0418">Kinase</keyword>
<evidence type="ECO:0000256" key="2">
    <source>
        <dbReference type="ARBA" id="ARBA00022679"/>
    </source>
</evidence>
<dbReference type="Gene3D" id="3.90.1510.10">
    <property type="entry name" value="Glycerate kinase, domain 2"/>
    <property type="match status" value="1"/>
</dbReference>
<dbReference type="EMBL" id="JAKIKU010000006">
    <property type="protein sequence ID" value="MCL1046188.1"/>
    <property type="molecule type" value="Genomic_DNA"/>
</dbReference>
<dbReference type="PANTHER" id="PTHR21599:SF0">
    <property type="entry name" value="GLYCERATE KINASE"/>
    <property type="match status" value="1"/>
</dbReference>
<dbReference type="SUPFAM" id="SSF110738">
    <property type="entry name" value="Glycerate kinase I"/>
    <property type="match status" value="1"/>
</dbReference>
<evidence type="ECO:0000256" key="3">
    <source>
        <dbReference type="ARBA" id="ARBA00022777"/>
    </source>
</evidence>
<dbReference type="Pfam" id="PF02595">
    <property type="entry name" value="Gly_kinase"/>
    <property type="match status" value="1"/>
</dbReference>
<comment type="similarity">
    <text evidence="1 4">Belongs to the glycerate kinase type-1 family.</text>
</comment>
<evidence type="ECO:0000256" key="4">
    <source>
        <dbReference type="PIRNR" id="PIRNR006078"/>
    </source>
</evidence>
<sequence length="391" mass="40047">MKIVIAPDSFKESLSALGVANAIEEGFKRVFPDAEYCKVPMADGGEGTVQAMVDATGGKMQKLQVTGPDGQPVNAHYGILGSSNNDSGTSTGSGTAVIEMAEASGLHHIERDRRNPMLTTSFGTGELIRDALDKGINHIILGLGGSATNDGGAGMAQALGFKLLTANGSVIGHGAAGLSQLAEIDSSSAHPLIADCKIEVACDVDNPLCGPNGASAIFGPQKGATAEMVTELDNILSHFANVINRTLPENSDNDIALFPGAGAAGGMGFGVMALLNAQLQPGVEIVIETVKLADIMQGANIVITGEGRMDSQTLSGKTPMGVMQQALKQDIPVIGIAGCLGSGAEKILQQGMTAIFPIIPSLVPLDDILSNAHENLVQTAQNVAATLKLSI</sequence>
<dbReference type="InterPro" id="IPR018193">
    <property type="entry name" value="Glyc_kinase_flavodox-like_fold"/>
</dbReference>
<dbReference type="InterPro" id="IPR004381">
    <property type="entry name" value="Glycerate_kinase"/>
</dbReference>
<evidence type="ECO:0000313" key="6">
    <source>
        <dbReference type="Proteomes" id="UP001202134"/>
    </source>
</evidence>
<comment type="caution">
    <text evidence="5">The sequence shown here is derived from an EMBL/GenBank/DDBJ whole genome shotgun (WGS) entry which is preliminary data.</text>
</comment>
<accession>A0ABT0KQP8</accession>
<dbReference type="InterPro" id="IPR036129">
    <property type="entry name" value="Glycerate_kinase_sf"/>
</dbReference>
<dbReference type="RefSeq" id="WP_248955954.1">
    <property type="nucleotide sequence ID" value="NZ_JAKIKU010000006.1"/>
</dbReference>
<proteinExistence type="inferred from homology"/>
<dbReference type="InterPro" id="IPR018197">
    <property type="entry name" value="Glycerate_kinase_RE-like"/>
</dbReference>
<keyword evidence="6" id="KW-1185">Reference proteome</keyword>
<gene>
    <name evidence="5" type="ORF">L2737_12735</name>
</gene>
<dbReference type="Proteomes" id="UP001202134">
    <property type="component" value="Unassembled WGS sequence"/>
</dbReference>
<organism evidence="5 6">
    <name type="scientific">Shewanella electrodiphila</name>
    <dbReference type="NCBI Taxonomy" id="934143"/>
    <lineage>
        <taxon>Bacteria</taxon>
        <taxon>Pseudomonadati</taxon>
        <taxon>Pseudomonadota</taxon>
        <taxon>Gammaproteobacteria</taxon>
        <taxon>Alteromonadales</taxon>
        <taxon>Shewanellaceae</taxon>
        <taxon>Shewanella</taxon>
    </lineage>
</organism>
<dbReference type="PANTHER" id="PTHR21599">
    <property type="entry name" value="GLYCERATE KINASE"/>
    <property type="match status" value="1"/>
</dbReference>
<reference evidence="5 6" key="1">
    <citation type="submission" date="2022-01" db="EMBL/GenBank/DDBJ databases">
        <title>Whole genome-based taxonomy of the Shewanellaceae.</title>
        <authorList>
            <person name="Martin-Rodriguez A.J."/>
        </authorList>
    </citation>
    <scope>NUCLEOTIDE SEQUENCE [LARGE SCALE GENOMIC DNA]</scope>
    <source>
        <strain evidence="5 6">DSM 24955</strain>
    </source>
</reference>
<dbReference type="Gene3D" id="3.40.50.10350">
    <property type="entry name" value="Glycerate kinase, domain 1"/>
    <property type="match status" value="1"/>
</dbReference>
<keyword evidence="2 4" id="KW-0808">Transferase</keyword>
<evidence type="ECO:0000256" key="1">
    <source>
        <dbReference type="ARBA" id="ARBA00006284"/>
    </source>
</evidence>
<evidence type="ECO:0000313" key="5">
    <source>
        <dbReference type="EMBL" id="MCL1046188.1"/>
    </source>
</evidence>
<dbReference type="GO" id="GO:0016301">
    <property type="term" value="F:kinase activity"/>
    <property type="evidence" value="ECO:0007669"/>
    <property type="project" value="UniProtKB-KW"/>
</dbReference>
<dbReference type="NCBIfam" id="TIGR00045">
    <property type="entry name" value="glycerate kinase"/>
    <property type="match status" value="1"/>
</dbReference>
<protein>
    <submittedName>
        <fullName evidence="5">Glycerate kinase</fullName>
    </submittedName>
</protein>
<dbReference type="PIRSF" id="PIRSF006078">
    <property type="entry name" value="GlxK"/>
    <property type="match status" value="1"/>
</dbReference>
<name>A0ABT0KQP8_9GAMM</name>